<gene>
    <name evidence="4" type="ORF">PMEA_00021961</name>
</gene>
<dbReference type="PANTHER" id="PTHR22847">
    <property type="entry name" value="WD40 REPEAT PROTEIN"/>
    <property type="match status" value="1"/>
</dbReference>
<dbReference type="Pfam" id="PF00400">
    <property type="entry name" value="WD40"/>
    <property type="match status" value="6"/>
</dbReference>
<organism evidence="4 5">
    <name type="scientific">Pocillopora meandrina</name>
    <dbReference type="NCBI Taxonomy" id="46732"/>
    <lineage>
        <taxon>Eukaryota</taxon>
        <taxon>Metazoa</taxon>
        <taxon>Cnidaria</taxon>
        <taxon>Anthozoa</taxon>
        <taxon>Hexacorallia</taxon>
        <taxon>Scleractinia</taxon>
        <taxon>Astrocoeniina</taxon>
        <taxon>Pocilloporidae</taxon>
        <taxon>Pocillopora</taxon>
    </lineage>
</organism>
<feature type="repeat" description="WD" evidence="3">
    <location>
        <begin position="97"/>
        <end position="138"/>
    </location>
</feature>
<keyword evidence="1 3" id="KW-0853">WD repeat</keyword>
<feature type="repeat" description="WD" evidence="3">
    <location>
        <begin position="55"/>
        <end position="96"/>
    </location>
</feature>
<dbReference type="Gene3D" id="2.130.10.10">
    <property type="entry name" value="YVTN repeat-like/Quinoprotein amine dehydrogenase"/>
    <property type="match status" value="2"/>
</dbReference>
<sequence length="367" mass="40586">MMANLRESFETERRGEKDLLTVVDLDNPEDEDDADHNESGFVSPAELTKINFRSLIGHKDEVNTCAFSSDWSKIVTGGDDMLVKLWDTKTGKVLFTLDSHEGAIKCVCFSSDGKLFASASYDHTVQVVNCTTGKQVFSLEGHTHSVETCCFSPDSNYLCSGSWDTSAIVWNLKTGTAAFVLDGHRNVVQACTFSIDSSTVATGSWDCTVRLWSLGSGKMDVKSLKGHKSNIHAVEFSCDKLLASASWDSTVRLWDSQSGDLVHVLEGHTGWVQACSFSEDGKLLASASDDQTVRVWDVETALCLKELEVSEKFLGNLEKYSWPLGSASVPDLYQGNCLLFHTFLYLFQYDYSLLIPHRMFPTVISIS</sequence>
<dbReference type="CDD" id="cd00200">
    <property type="entry name" value="WD40"/>
    <property type="match status" value="1"/>
</dbReference>
<dbReference type="PROSITE" id="PS50294">
    <property type="entry name" value="WD_REPEATS_REGION"/>
    <property type="match status" value="6"/>
</dbReference>
<feature type="repeat" description="WD" evidence="3">
    <location>
        <begin position="265"/>
        <end position="306"/>
    </location>
</feature>
<dbReference type="PROSITE" id="PS00678">
    <property type="entry name" value="WD_REPEATS_1"/>
    <property type="match status" value="4"/>
</dbReference>
<accession>A0AAU9VWB0</accession>
<dbReference type="InterPro" id="IPR015943">
    <property type="entry name" value="WD40/YVTN_repeat-like_dom_sf"/>
</dbReference>
<dbReference type="PROSITE" id="PS50082">
    <property type="entry name" value="WD_REPEATS_2"/>
    <property type="match status" value="6"/>
</dbReference>
<evidence type="ECO:0000256" key="2">
    <source>
        <dbReference type="ARBA" id="ARBA00022737"/>
    </source>
</evidence>
<dbReference type="PANTHER" id="PTHR22847:SF637">
    <property type="entry name" value="WD REPEAT DOMAIN 5B"/>
    <property type="match status" value="1"/>
</dbReference>
<dbReference type="PRINTS" id="PR00320">
    <property type="entry name" value="GPROTEINBRPT"/>
</dbReference>
<dbReference type="SUPFAM" id="SSF50978">
    <property type="entry name" value="WD40 repeat-like"/>
    <property type="match status" value="1"/>
</dbReference>
<evidence type="ECO:0000256" key="1">
    <source>
        <dbReference type="ARBA" id="ARBA00022574"/>
    </source>
</evidence>
<keyword evidence="5" id="KW-1185">Reference proteome</keyword>
<evidence type="ECO:0000313" key="5">
    <source>
        <dbReference type="Proteomes" id="UP001159428"/>
    </source>
</evidence>
<dbReference type="InterPro" id="IPR036322">
    <property type="entry name" value="WD40_repeat_dom_sf"/>
</dbReference>
<protein>
    <submittedName>
        <fullName evidence="4">Uncharacterized protein</fullName>
    </submittedName>
</protein>
<comment type="caution">
    <text evidence="4">The sequence shown here is derived from an EMBL/GenBank/DDBJ whole genome shotgun (WGS) entry which is preliminary data.</text>
</comment>
<dbReference type="InterPro" id="IPR020472">
    <property type="entry name" value="WD40_PAC1"/>
</dbReference>
<dbReference type="EMBL" id="CALNXJ010000004">
    <property type="protein sequence ID" value="CAH3037389.1"/>
    <property type="molecule type" value="Genomic_DNA"/>
</dbReference>
<dbReference type="SMART" id="SM00320">
    <property type="entry name" value="WD40"/>
    <property type="match status" value="6"/>
</dbReference>
<keyword evidence="2" id="KW-0677">Repeat</keyword>
<feature type="repeat" description="WD" evidence="3">
    <location>
        <begin position="224"/>
        <end position="264"/>
    </location>
</feature>
<dbReference type="InterPro" id="IPR018247">
    <property type="entry name" value="EF_Hand_1_Ca_BS"/>
</dbReference>
<evidence type="ECO:0000256" key="3">
    <source>
        <dbReference type="PROSITE-ProRule" id="PRU00221"/>
    </source>
</evidence>
<dbReference type="PROSITE" id="PS00018">
    <property type="entry name" value="EF_HAND_1"/>
    <property type="match status" value="1"/>
</dbReference>
<reference evidence="4 5" key="1">
    <citation type="submission" date="2022-05" db="EMBL/GenBank/DDBJ databases">
        <authorList>
            <consortium name="Genoscope - CEA"/>
            <person name="William W."/>
        </authorList>
    </citation>
    <scope>NUCLEOTIDE SEQUENCE [LARGE SCALE GENOMIC DNA]</scope>
</reference>
<name>A0AAU9VWB0_9CNID</name>
<proteinExistence type="predicted"/>
<dbReference type="InterPro" id="IPR001680">
    <property type="entry name" value="WD40_rpt"/>
</dbReference>
<dbReference type="InterPro" id="IPR019775">
    <property type="entry name" value="WD40_repeat_CS"/>
</dbReference>
<dbReference type="Proteomes" id="UP001159428">
    <property type="component" value="Unassembled WGS sequence"/>
</dbReference>
<dbReference type="AlphaFoldDB" id="A0AAU9VWB0"/>
<feature type="repeat" description="WD" evidence="3">
    <location>
        <begin position="181"/>
        <end position="222"/>
    </location>
</feature>
<evidence type="ECO:0000313" key="4">
    <source>
        <dbReference type="EMBL" id="CAH3037389.1"/>
    </source>
</evidence>
<dbReference type="GO" id="GO:1990234">
    <property type="term" value="C:transferase complex"/>
    <property type="evidence" value="ECO:0007669"/>
    <property type="project" value="UniProtKB-ARBA"/>
</dbReference>
<feature type="repeat" description="WD" evidence="3">
    <location>
        <begin position="139"/>
        <end position="180"/>
    </location>
</feature>